<dbReference type="RefSeq" id="XP_067489968.1">
    <property type="nucleotide sequence ID" value="XM_067635551.1"/>
</dbReference>
<dbReference type="InterPro" id="IPR036864">
    <property type="entry name" value="Zn2-C6_fun-type_DNA-bd_sf"/>
</dbReference>
<dbReference type="PROSITE" id="PS50048">
    <property type="entry name" value="ZN2_CY6_FUNGAL_2"/>
    <property type="match status" value="1"/>
</dbReference>
<evidence type="ECO:0000256" key="1">
    <source>
        <dbReference type="ARBA" id="ARBA00004123"/>
    </source>
</evidence>
<dbReference type="GO" id="GO:0000976">
    <property type="term" value="F:transcription cis-regulatory region binding"/>
    <property type="evidence" value="ECO:0007669"/>
    <property type="project" value="TreeGrafter"/>
</dbReference>
<feature type="compositionally biased region" description="Low complexity" evidence="3">
    <location>
        <begin position="157"/>
        <end position="169"/>
    </location>
</feature>
<proteinExistence type="predicted"/>
<name>A0A436ZZM3_ARTFL</name>
<evidence type="ECO:0000313" key="7">
    <source>
        <dbReference type="Proteomes" id="UP000283090"/>
    </source>
</evidence>
<dbReference type="GO" id="GO:0005634">
    <property type="term" value="C:nucleus"/>
    <property type="evidence" value="ECO:0007669"/>
    <property type="project" value="UniProtKB-SubCell"/>
</dbReference>
<dbReference type="EMBL" id="SAEB01000007">
    <property type="protein sequence ID" value="RVD84424.1"/>
    <property type="molecule type" value="Genomic_DNA"/>
</dbReference>
<evidence type="ECO:0000256" key="3">
    <source>
        <dbReference type="SAM" id="MobiDB-lite"/>
    </source>
</evidence>
<keyword evidence="7" id="KW-1185">Reference proteome</keyword>
<evidence type="ECO:0000259" key="5">
    <source>
        <dbReference type="PROSITE" id="PS50048"/>
    </source>
</evidence>
<dbReference type="GO" id="GO:0000981">
    <property type="term" value="F:DNA-binding transcription factor activity, RNA polymerase II-specific"/>
    <property type="evidence" value="ECO:0007669"/>
    <property type="project" value="InterPro"/>
</dbReference>
<dbReference type="Gene3D" id="4.10.240.10">
    <property type="entry name" value="Zn(2)-C6 fungal-type DNA-binding domain"/>
    <property type="match status" value="1"/>
</dbReference>
<comment type="caution">
    <text evidence="6">The sequence shown here is derived from an EMBL/GenBank/DDBJ whole genome shotgun (WGS) entry which is preliminary data.</text>
</comment>
<reference evidence="6 7" key="1">
    <citation type="submission" date="2019-01" db="EMBL/GenBank/DDBJ databases">
        <title>Intercellular communication is required for trap formation in the nematode-trapping fungus Duddingtonia flagrans.</title>
        <authorList>
            <person name="Youssar L."/>
            <person name="Wernet V."/>
            <person name="Hensel N."/>
            <person name="Hildebrandt H.-G."/>
            <person name="Fischer R."/>
        </authorList>
    </citation>
    <scope>NUCLEOTIDE SEQUENCE [LARGE SCALE GENOMIC DNA]</scope>
    <source>
        <strain evidence="6 7">CBS H-5679</strain>
    </source>
</reference>
<dbReference type="VEuPathDB" id="FungiDB:DFL_006175"/>
<comment type="subcellular location">
    <subcellularLocation>
        <location evidence="1">Nucleus</location>
    </subcellularLocation>
</comment>
<dbReference type="AlphaFoldDB" id="A0A436ZZM3"/>
<keyword evidence="4" id="KW-1133">Transmembrane helix</keyword>
<feature type="transmembrane region" description="Helical" evidence="4">
    <location>
        <begin position="19"/>
        <end position="37"/>
    </location>
</feature>
<feature type="compositionally biased region" description="Polar residues" evidence="3">
    <location>
        <begin position="183"/>
        <end position="201"/>
    </location>
</feature>
<dbReference type="Pfam" id="PF11951">
    <property type="entry name" value="Fungal_trans_2"/>
    <property type="match status" value="1"/>
</dbReference>
<dbReference type="GO" id="GO:0045944">
    <property type="term" value="P:positive regulation of transcription by RNA polymerase II"/>
    <property type="evidence" value="ECO:0007669"/>
    <property type="project" value="TreeGrafter"/>
</dbReference>
<dbReference type="Proteomes" id="UP000283090">
    <property type="component" value="Unassembled WGS sequence"/>
</dbReference>
<dbReference type="OrthoDB" id="4078573at2759"/>
<accession>A0A436ZZM3</accession>
<dbReference type="InterPro" id="IPR021858">
    <property type="entry name" value="Fun_TF"/>
</dbReference>
<dbReference type="PANTHER" id="PTHR37534">
    <property type="entry name" value="TRANSCRIPTIONAL ACTIVATOR PROTEIN UGA3"/>
    <property type="match status" value="1"/>
</dbReference>
<feature type="region of interest" description="Disordered" evidence="3">
    <location>
        <begin position="142"/>
        <end position="240"/>
    </location>
</feature>
<dbReference type="CDD" id="cd00067">
    <property type="entry name" value="GAL4"/>
    <property type="match status" value="1"/>
</dbReference>
<organism evidence="6 7">
    <name type="scientific">Arthrobotrys flagrans</name>
    <name type="common">Nematode-trapping fungus</name>
    <name type="synonym">Trichothecium flagrans</name>
    <dbReference type="NCBI Taxonomy" id="97331"/>
    <lineage>
        <taxon>Eukaryota</taxon>
        <taxon>Fungi</taxon>
        <taxon>Dikarya</taxon>
        <taxon>Ascomycota</taxon>
        <taxon>Pezizomycotina</taxon>
        <taxon>Orbiliomycetes</taxon>
        <taxon>Orbiliales</taxon>
        <taxon>Orbiliaceae</taxon>
        <taxon>Arthrobotrys</taxon>
    </lineage>
</organism>
<dbReference type="InterPro" id="IPR001138">
    <property type="entry name" value="Zn2Cys6_DnaBD"/>
</dbReference>
<keyword evidence="4" id="KW-0812">Transmembrane</keyword>
<dbReference type="Pfam" id="PF00172">
    <property type="entry name" value="Zn_clus"/>
    <property type="match status" value="1"/>
</dbReference>
<evidence type="ECO:0000313" key="6">
    <source>
        <dbReference type="EMBL" id="RVD84424.1"/>
    </source>
</evidence>
<dbReference type="GeneID" id="93588486"/>
<keyword evidence="4" id="KW-0472">Membrane</keyword>
<protein>
    <recommendedName>
        <fullName evidence="5">Zn(2)-C6 fungal-type domain-containing protein</fullName>
    </recommendedName>
</protein>
<evidence type="ECO:0000256" key="4">
    <source>
        <dbReference type="SAM" id="Phobius"/>
    </source>
</evidence>
<sequence length="735" mass="82657">MAAADGSTRPKRVRTGMDLLPFVPSVFSFFSTWSILIRRMLVSGLGTSSVPYCYYNFLRKQKERKKENADLIHLRNSLTCRERHLKCDEGLPDCQNCRKSSRTCKRGVRLNFIDTTVKHPPIVAAGGDWKVSFQDESREIASEYEGGSQRYAPLERTAPPNNATANQAQLYHPTTPAGLHTDTILTQPLPSMQPPVQTASAEFNRRHRHRGSTSSAHTDNSSTTIRQAPPPADLVPTEPSLQSEVRSILNRSEETLFMQVFVEEVGIWMDTLDPLKHFSRLLPFHSLGEPMLLNALLACGAKHLSLVNPAYKEDRALHYYDFSTRLLLDALQNPDRDTVICAVTAVVLNVYEIMSERALQRMNHIAGARALIKECGWTALDTGFGGACFWINVTMELLSCLHFNWPIAWKPDDWGVNMDFTQDCDPGHEEIWAYRMVYLLAKVADFRATIPRYTEPLDPILIGNKTSERMEEWRFLKEQCETWDASVPRSMQPLSYLLPGETSAKSNFPSIWLLKRSNVVSRLFYHTAMVLLAQTHPLMTVEAPEMKEMAMMHAHTICGIVAPLKDRGIASVALRPLAAAAELLTEREEQKEVIEIVRRISRETGWGVNFLLKELPAKWGWNSGNQQQETSQAPPTSLLTTTLLNHVPASIPPPPGFNHSPSHFAVLKQSAAEAQSQAQAQVHVQALKPPAPPRRPPFPSPYAQGANIDPANHPYFPHYVTALNVHADRNNHLYF</sequence>
<keyword evidence="2" id="KW-0539">Nucleus</keyword>
<feature type="domain" description="Zn(2)-C6 fungal-type" evidence="5">
    <location>
        <begin position="80"/>
        <end position="106"/>
    </location>
</feature>
<dbReference type="PANTHER" id="PTHR37534:SF40">
    <property type="entry name" value="ZN(2)-C6 FUNGAL-TYPE DOMAIN-CONTAINING PROTEIN"/>
    <property type="match status" value="1"/>
</dbReference>
<dbReference type="GO" id="GO:0008270">
    <property type="term" value="F:zinc ion binding"/>
    <property type="evidence" value="ECO:0007669"/>
    <property type="project" value="InterPro"/>
</dbReference>
<evidence type="ECO:0000256" key="2">
    <source>
        <dbReference type="ARBA" id="ARBA00023242"/>
    </source>
</evidence>
<dbReference type="SUPFAM" id="SSF57701">
    <property type="entry name" value="Zn2/Cys6 DNA-binding domain"/>
    <property type="match status" value="1"/>
</dbReference>
<feature type="compositionally biased region" description="Polar residues" evidence="3">
    <location>
        <begin position="212"/>
        <end position="226"/>
    </location>
</feature>
<gene>
    <name evidence="6" type="ORF">DFL_006175</name>
</gene>
<dbReference type="STRING" id="97331.A0A436ZZM3"/>